<dbReference type="Proteomes" id="UP001424741">
    <property type="component" value="Unassembled WGS sequence"/>
</dbReference>
<keyword evidence="1" id="KW-0472">Membrane</keyword>
<gene>
    <name evidence="2" type="ORF">Rhal01_02594</name>
</gene>
<keyword evidence="3" id="KW-1185">Reference proteome</keyword>
<evidence type="ECO:0000256" key="1">
    <source>
        <dbReference type="SAM" id="Phobius"/>
    </source>
</evidence>
<sequence length="139" mass="16074">MKPLIFRLSLVAIGIALGLYLSTWYQRYPAYSHGSVTHFCSCIEENPEYQNEVLDITCQINASIDQKTIAFAREHGISDTDFWARIIPHGNGNYEKVLWCSNRTDKVYELLPAYGELIQECLQPHDAFLEKIHAEKFQY</sequence>
<keyword evidence="1" id="KW-0812">Transmembrane</keyword>
<feature type="transmembrane region" description="Helical" evidence="1">
    <location>
        <begin position="6"/>
        <end position="25"/>
    </location>
</feature>
<proteinExistence type="predicted"/>
<dbReference type="EMBL" id="BAABRL010000008">
    <property type="protein sequence ID" value="GAA5496411.1"/>
    <property type="molecule type" value="Genomic_DNA"/>
</dbReference>
<reference evidence="2 3" key="1">
    <citation type="submission" date="2024-02" db="EMBL/GenBank/DDBJ databases">
        <title>Rubritalea halochordaticola NBRC 107102.</title>
        <authorList>
            <person name="Ichikawa N."/>
            <person name="Katano-Makiyama Y."/>
            <person name="Hidaka K."/>
        </authorList>
    </citation>
    <scope>NUCLEOTIDE SEQUENCE [LARGE SCALE GENOMIC DNA]</scope>
    <source>
        <strain evidence="2 3">NBRC 107102</strain>
    </source>
</reference>
<name>A0ABP9V141_9BACT</name>
<accession>A0ABP9V141</accession>
<comment type="caution">
    <text evidence="2">The sequence shown here is derived from an EMBL/GenBank/DDBJ whole genome shotgun (WGS) entry which is preliminary data.</text>
</comment>
<dbReference type="RefSeq" id="WP_346189091.1">
    <property type="nucleotide sequence ID" value="NZ_BAABRL010000008.1"/>
</dbReference>
<evidence type="ECO:0000313" key="2">
    <source>
        <dbReference type="EMBL" id="GAA5496411.1"/>
    </source>
</evidence>
<organism evidence="2 3">
    <name type="scientific">Rubritalea halochordaticola</name>
    <dbReference type="NCBI Taxonomy" id="714537"/>
    <lineage>
        <taxon>Bacteria</taxon>
        <taxon>Pseudomonadati</taxon>
        <taxon>Verrucomicrobiota</taxon>
        <taxon>Verrucomicrobiia</taxon>
        <taxon>Verrucomicrobiales</taxon>
        <taxon>Rubritaleaceae</taxon>
        <taxon>Rubritalea</taxon>
    </lineage>
</organism>
<evidence type="ECO:0000313" key="3">
    <source>
        <dbReference type="Proteomes" id="UP001424741"/>
    </source>
</evidence>
<protein>
    <submittedName>
        <fullName evidence="2">Uncharacterized protein</fullName>
    </submittedName>
</protein>
<keyword evidence="1" id="KW-1133">Transmembrane helix</keyword>